<gene>
    <name evidence="1" type="ORF">F2Q69_00018482</name>
</gene>
<organism evidence="1 2">
    <name type="scientific">Brassica cretica</name>
    <name type="common">Mustard</name>
    <dbReference type="NCBI Taxonomy" id="69181"/>
    <lineage>
        <taxon>Eukaryota</taxon>
        <taxon>Viridiplantae</taxon>
        <taxon>Streptophyta</taxon>
        <taxon>Embryophyta</taxon>
        <taxon>Tracheophyta</taxon>
        <taxon>Spermatophyta</taxon>
        <taxon>Magnoliopsida</taxon>
        <taxon>eudicotyledons</taxon>
        <taxon>Gunneridae</taxon>
        <taxon>Pentapetalae</taxon>
        <taxon>rosids</taxon>
        <taxon>malvids</taxon>
        <taxon>Brassicales</taxon>
        <taxon>Brassicaceae</taxon>
        <taxon>Brassiceae</taxon>
        <taxon>Brassica</taxon>
    </lineage>
</organism>
<dbReference type="Proteomes" id="UP000712600">
    <property type="component" value="Unassembled WGS sequence"/>
</dbReference>
<name>A0A8S9QDQ2_BRACR</name>
<accession>A0A8S9QDQ2</accession>
<comment type="caution">
    <text evidence="1">The sequence shown here is derived from an EMBL/GenBank/DDBJ whole genome shotgun (WGS) entry which is preliminary data.</text>
</comment>
<sequence>MNGEDEFVTEINGCGKYRWHSFSIWTLALEERSRASRGSLLENSSCLWEEQSSHPQSQHVSVSIK</sequence>
<dbReference type="AlphaFoldDB" id="A0A8S9QDQ2"/>
<evidence type="ECO:0000313" key="1">
    <source>
        <dbReference type="EMBL" id="KAF3536324.1"/>
    </source>
</evidence>
<dbReference type="EMBL" id="QGKX02001290">
    <property type="protein sequence ID" value="KAF3536324.1"/>
    <property type="molecule type" value="Genomic_DNA"/>
</dbReference>
<reference evidence="1" key="1">
    <citation type="submission" date="2019-12" db="EMBL/GenBank/DDBJ databases">
        <title>Genome sequencing and annotation of Brassica cretica.</title>
        <authorList>
            <person name="Studholme D.J."/>
            <person name="Sarris P."/>
        </authorList>
    </citation>
    <scope>NUCLEOTIDE SEQUENCE</scope>
    <source>
        <strain evidence="1">PFS-109/04</strain>
        <tissue evidence="1">Leaf</tissue>
    </source>
</reference>
<proteinExistence type="predicted"/>
<protein>
    <submittedName>
        <fullName evidence="1">Uncharacterized protein</fullName>
    </submittedName>
</protein>
<evidence type="ECO:0000313" key="2">
    <source>
        <dbReference type="Proteomes" id="UP000712600"/>
    </source>
</evidence>